<protein>
    <submittedName>
        <fullName evidence="1">Uncharacterized protein</fullName>
    </submittedName>
</protein>
<sequence length="102" mass="11837">MLTEKKRYDIFAGQGRSDLITSFFEKGCHYPFQLQIKTADTQNTSANLEVRLESVMWEDNSRAICILQGYLQGSHLYPFNANSRHIKACYNTVTRRGWIETI</sequence>
<proteinExistence type="predicted"/>
<dbReference type="KEGG" id="bbgw:UT28_C0001G0057"/>
<organism evidence="1 2">
    <name type="scientific">Berkelbacteria bacterium GW2011_GWE1_39_12</name>
    <dbReference type="NCBI Taxonomy" id="1618337"/>
    <lineage>
        <taxon>Bacteria</taxon>
        <taxon>Candidatus Berkelbacteria</taxon>
    </lineage>
</organism>
<evidence type="ECO:0000313" key="1">
    <source>
        <dbReference type="EMBL" id="AKM81876.1"/>
    </source>
</evidence>
<reference evidence="1 2" key="1">
    <citation type="journal article" date="2015" name="Nature">
        <title>rRNA introns, odd ribosomes, and small enigmatic genomes across a large radiation of phyla.</title>
        <authorList>
            <person name="Brown C.T."/>
            <person name="Hug L.A."/>
            <person name="Thomas B.C."/>
            <person name="Sharon I."/>
            <person name="Castelle C.J."/>
            <person name="Singh A."/>
            <person name="Wilkins M.J."/>
            <person name="Williams K.H."/>
            <person name="Banfield J.F."/>
        </authorList>
    </citation>
    <scope>NUCLEOTIDE SEQUENCE [LARGE SCALE GENOMIC DNA]</scope>
</reference>
<name>A0A0G4B1P1_9BACT</name>
<dbReference type="STRING" id="1618337.UT28_C0001G0057"/>
<evidence type="ECO:0000313" key="2">
    <source>
        <dbReference type="Proteomes" id="UP000035648"/>
    </source>
</evidence>
<gene>
    <name evidence="1" type="ORF">UT28_C0001G0057</name>
</gene>
<accession>A0A0G4B1P1</accession>
<dbReference type="AlphaFoldDB" id="A0A0G4B1P1"/>
<dbReference type="Proteomes" id="UP000035648">
    <property type="component" value="Chromosome"/>
</dbReference>
<dbReference type="EMBL" id="CP011213">
    <property type="protein sequence ID" value="AKM81876.1"/>
    <property type="molecule type" value="Genomic_DNA"/>
</dbReference>